<evidence type="ECO:0000256" key="6">
    <source>
        <dbReference type="ARBA" id="ARBA00022833"/>
    </source>
</evidence>
<evidence type="ECO:0000256" key="1">
    <source>
        <dbReference type="ARBA" id="ARBA00001947"/>
    </source>
</evidence>
<proteinExistence type="evidence at transcript level"/>
<keyword evidence="8" id="KW-0456">Lyase</keyword>
<dbReference type="PROSITE" id="PS00987">
    <property type="entry name" value="PTPS_1"/>
    <property type="match status" value="1"/>
</dbReference>
<dbReference type="InterPro" id="IPR022470">
    <property type="entry name" value="PTPS_Cys_AS"/>
</dbReference>
<comment type="similarity">
    <text evidence="3">Belongs to the PTPS family.</text>
</comment>
<comment type="pathway">
    <text evidence="2">Cofactor biosynthesis; tetrahydrobiopterin biosynthesis; tetrahydrobiopterin from 7,8-dihydroneopterin triphosphate: step 1/3.</text>
</comment>
<dbReference type="EC" id="4.2.3.12" evidence="4"/>
<dbReference type="PANTHER" id="PTHR12589">
    <property type="entry name" value="PYRUVOYL TETRAHYDROBIOPTERIN SYNTHASE"/>
    <property type="match status" value="1"/>
</dbReference>
<sequence length="140" mass="15908">MTVYLTRREHFCAAHRLHSDSLTSEENQELFGKCNNPNGHGHNYNVEITVSGEPCPKTGFVMNLVDLKELIATHVLRTLDHRNIDLDVPYFAQGKKTSTAENIAIYIWDCLTPHFGDGVSLYEVRLWETEKNSVAYRGGK</sequence>
<reference evidence="9" key="1">
    <citation type="submission" date="2009-03" db="EMBL/GenBank/DDBJ databases">
        <title>Caligus rogercresseyi ESTs and full-length cDNAs.</title>
        <authorList>
            <person name="Yasuike M."/>
            <person name="von Schalburg K."/>
            <person name="Cooper G."/>
            <person name="Leong J."/>
            <person name="Jones S.R.M."/>
            <person name="Koop B.F."/>
        </authorList>
    </citation>
    <scope>NUCLEOTIDE SEQUENCE</scope>
    <source>
        <tissue evidence="9">Whole tissue</tissue>
    </source>
</reference>
<evidence type="ECO:0000256" key="8">
    <source>
        <dbReference type="ARBA" id="ARBA00023239"/>
    </source>
</evidence>
<evidence type="ECO:0000256" key="3">
    <source>
        <dbReference type="ARBA" id="ARBA00009164"/>
    </source>
</evidence>
<dbReference type="Gene3D" id="3.30.479.10">
    <property type="entry name" value="6-pyruvoyl tetrahydropterin synthase/QueD"/>
    <property type="match status" value="1"/>
</dbReference>
<keyword evidence="6" id="KW-0862">Zinc</keyword>
<dbReference type="UniPathway" id="UPA00849">
    <property type="reaction ID" value="UER00819"/>
</dbReference>
<evidence type="ECO:0000256" key="7">
    <source>
        <dbReference type="ARBA" id="ARBA00023007"/>
    </source>
</evidence>
<gene>
    <name evidence="9" type="primary">PTPS</name>
</gene>
<dbReference type="InterPro" id="IPR038418">
    <property type="entry name" value="6-PTP_synth/QueD_sf"/>
</dbReference>
<accession>C1BRK9</accession>
<evidence type="ECO:0000256" key="2">
    <source>
        <dbReference type="ARBA" id="ARBA00005126"/>
    </source>
</evidence>
<dbReference type="GO" id="GO:0003874">
    <property type="term" value="F:6-pyruvoyltetrahydropterin synthase activity"/>
    <property type="evidence" value="ECO:0007669"/>
    <property type="project" value="UniProtKB-EC"/>
</dbReference>
<dbReference type="PANTHER" id="PTHR12589:SF7">
    <property type="entry name" value="6-PYRUVOYL TETRAHYDROBIOPTERIN SYNTHASE"/>
    <property type="match status" value="1"/>
</dbReference>
<evidence type="ECO:0000313" key="9">
    <source>
        <dbReference type="EMBL" id="ACO11662.1"/>
    </source>
</evidence>
<dbReference type="SUPFAM" id="SSF55620">
    <property type="entry name" value="Tetrahydrobiopterin biosynthesis enzymes-like"/>
    <property type="match status" value="1"/>
</dbReference>
<evidence type="ECO:0000256" key="5">
    <source>
        <dbReference type="ARBA" id="ARBA00022723"/>
    </source>
</evidence>
<name>C1BRK9_CALRO</name>
<dbReference type="AlphaFoldDB" id="C1BRK9"/>
<comment type="cofactor">
    <cofactor evidence="1">
        <name>Zn(2+)</name>
        <dbReference type="ChEBI" id="CHEBI:29105"/>
    </cofactor>
</comment>
<dbReference type="GO" id="GO:0046872">
    <property type="term" value="F:metal ion binding"/>
    <property type="evidence" value="ECO:0007669"/>
    <property type="project" value="UniProtKB-KW"/>
</dbReference>
<dbReference type="EMBL" id="BT077238">
    <property type="protein sequence ID" value="ACO11662.1"/>
    <property type="molecule type" value="mRNA"/>
</dbReference>
<dbReference type="GO" id="GO:0005739">
    <property type="term" value="C:mitochondrion"/>
    <property type="evidence" value="ECO:0007669"/>
    <property type="project" value="TreeGrafter"/>
</dbReference>
<keyword evidence="7" id="KW-0783">Tetrahydrobiopterin biosynthesis</keyword>
<dbReference type="GO" id="GO:0006729">
    <property type="term" value="P:tetrahydrobiopterin biosynthetic process"/>
    <property type="evidence" value="ECO:0007669"/>
    <property type="project" value="UniProtKB-UniPathway"/>
</dbReference>
<evidence type="ECO:0000256" key="4">
    <source>
        <dbReference type="ARBA" id="ARBA00013100"/>
    </source>
</evidence>
<organism evidence="9">
    <name type="scientific">Caligus rogercresseyi</name>
    <name type="common">Sea louse</name>
    <dbReference type="NCBI Taxonomy" id="217165"/>
    <lineage>
        <taxon>Eukaryota</taxon>
        <taxon>Metazoa</taxon>
        <taxon>Ecdysozoa</taxon>
        <taxon>Arthropoda</taxon>
        <taxon>Crustacea</taxon>
        <taxon>Multicrustacea</taxon>
        <taxon>Hexanauplia</taxon>
        <taxon>Copepoda</taxon>
        <taxon>Siphonostomatoida</taxon>
        <taxon>Caligidae</taxon>
        <taxon>Caligus</taxon>
    </lineage>
</organism>
<protein>
    <recommendedName>
        <fullName evidence="4">6-pyruvoyltetrahydropterin synthase</fullName>
        <ecNumber evidence="4">4.2.3.12</ecNumber>
    </recommendedName>
</protein>
<dbReference type="InterPro" id="IPR007115">
    <property type="entry name" value="6-PTP_synth/QueD"/>
</dbReference>
<keyword evidence="5" id="KW-0479">Metal-binding</keyword>
<dbReference type="Pfam" id="PF01242">
    <property type="entry name" value="PTPS"/>
    <property type="match status" value="1"/>
</dbReference>
<dbReference type="FunFam" id="3.30.479.10:FF:000003">
    <property type="entry name" value="6-pyruvoyl tetrahydrobiopterin synthase"/>
    <property type="match status" value="1"/>
</dbReference>